<reference evidence="3" key="1">
    <citation type="journal article" date="2020" name="Stud. Mycol.">
        <title>101 Dothideomycetes genomes: a test case for predicting lifestyles and emergence of pathogens.</title>
        <authorList>
            <person name="Haridas S."/>
            <person name="Albert R."/>
            <person name="Binder M."/>
            <person name="Bloem J."/>
            <person name="Labutti K."/>
            <person name="Salamov A."/>
            <person name="Andreopoulos B."/>
            <person name="Baker S."/>
            <person name="Barry K."/>
            <person name="Bills G."/>
            <person name="Bluhm B."/>
            <person name="Cannon C."/>
            <person name="Castanera R."/>
            <person name="Culley D."/>
            <person name="Daum C."/>
            <person name="Ezra D."/>
            <person name="Gonzalez J."/>
            <person name="Henrissat B."/>
            <person name="Kuo A."/>
            <person name="Liang C."/>
            <person name="Lipzen A."/>
            <person name="Lutzoni F."/>
            <person name="Magnuson J."/>
            <person name="Mondo S."/>
            <person name="Nolan M."/>
            <person name="Ohm R."/>
            <person name="Pangilinan J."/>
            <person name="Park H.-J."/>
            <person name="Ramirez L."/>
            <person name="Alfaro M."/>
            <person name="Sun H."/>
            <person name="Tritt A."/>
            <person name="Yoshinaga Y."/>
            <person name="Zwiers L.-H."/>
            <person name="Turgeon B."/>
            <person name="Goodwin S."/>
            <person name="Spatafora J."/>
            <person name="Crous P."/>
            <person name="Grigoriev I."/>
        </authorList>
    </citation>
    <scope>NUCLEOTIDE SEQUENCE</scope>
    <source>
        <strain evidence="3">CBS 113818</strain>
    </source>
</reference>
<keyword evidence="4" id="KW-1185">Reference proteome</keyword>
<dbReference type="AlphaFoldDB" id="A0A6A7AAK2"/>
<dbReference type="PANTHER" id="PTHR42059:SF1">
    <property type="entry name" value="TNT DOMAIN-CONTAINING PROTEIN"/>
    <property type="match status" value="1"/>
</dbReference>
<dbReference type="PANTHER" id="PTHR42059">
    <property type="entry name" value="TNT DOMAIN-CONTAINING PROTEIN"/>
    <property type="match status" value="1"/>
</dbReference>
<name>A0A6A7AAK2_9PLEO</name>
<evidence type="ECO:0000313" key="3">
    <source>
        <dbReference type="EMBL" id="KAF2829707.1"/>
    </source>
</evidence>
<feature type="domain" description="TNT" evidence="2">
    <location>
        <begin position="152"/>
        <end position="247"/>
    </location>
</feature>
<evidence type="ECO:0000259" key="2">
    <source>
        <dbReference type="Pfam" id="PF14021"/>
    </source>
</evidence>
<dbReference type="GO" id="GO:0050135">
    <property type="term" value="F:NADP+ nucleosidase activity"/>
    <property type="evidence" value="ECO:0007669"/>
    <property type="project" value="InterPro"/>
</dbReference>
<protein>
    <recommendedName>
        <fullName evidence="2">TNT domain-containing protein</fullName>
    </recommendedName>
</protein>
<dbReference type="EMBL" id="MU006220">
    <property type="protein sequence ID" value="KAF2829707.1"/>
    <property type="molecule type" value="Genomic_DNA"/>
</dbReference>
<gene>
    <name evidence="3" type="ORF">CC86DRAFT_391802</name>
</gene>
<sequence>MFMVALQIIFALLAVEHTHAAPLDKGDPLNRIEDTTTDYAMEYNYTLPKGYKLDADLTDTHRCRPSFCAGTIDSNHSFYVCGDPRLGPVVLSSCLPMTPHYSFNRFGGLCPGEFLATWTNYATPGPVGNFRYPYSDGFANNTAGEPIRKYMTLKPGVQLDRFGGIGMFVAPARSPYEQRSIPPESLNWAHEDPLQAPYNYHVYEVQQPLGVISGPVAPWFGQPWLGMQFMLVRSTQELMDLGMLKRVVDEEKCKVTPEDS</sequence>
<dbReference type="Pfam" id="PF14021">
    <property type="entry name" value="TNT"/>
    <property type="match status" value="1"/>
</dbReference>
<feature type="signal peptide" evidence="1">
    <location>
        <begin position="1"/>
        <end position="20"/>
    </location>
</feature>
<keyword evidence="1" id="KW-0732">Signal</keyword>
<organism evidence="3 4">
    <name type="scientific">Ophiobolus disseminans</name>
    <dbReference type="NCBI Taxonomy" id="1469910"/>
    <lineage>
        <taxon>Eukaryota</taxon>
        <taxon>Fungi</taxon>
        <taxon>Dikarya</taxon>
        <taxon>Ascomycota</taxon>
        <taxon>Pezizomycotina</taxon>
        <taxon>Dothideomycetes</taxon>
        <taxon>Pleosporomycetidae</taxon>
        <taxon>Pleosporales</taxon>
        <taxon>Pleosporineae</taxon>
        <taxon>Phaeosphaeriaceae</taxon>
        <taxon>Ophiobolus</taxon>
    </lineage>
</organism>
<proteinExistence type="predicted"/>
<accession>A0A6A7AAK2</accession>
<dbReference type="InterPro" id="IPR053024">
    <property type="entry name" value="Fungal_surface_NADase"/>
</dbReference>
<feature type="chain" id="PRO_5025455152" description="TNT domain-containing protein" evidence="1">
    <location>
        <begin position="21"/>
        <end position="260"/>
    </location>
</feature>
<dbReference type="OrthoDB" id="2923349at2759"/>
<evidence type="ECO:0000313" key="4">
    <source>
        <dbReference type="Proteomes" id="UP000799424"/>
    </source>
</evidence>
<evidence type="ECO:0000256" key="1">
    <source>
        <dbReference type="SAM" id="SignalP"/>
    </source>
</evidence>
<dbReference type="InterPro" id="IPR025331">
    <property type="entry name" value="TNT"/>
</dbReference>
<dbReference type="Proteomes" id="UP000799424">
    <property type="component" value="Unassembled WGS sequence"/>
</dbReference>